<dbReference type="InterPro" id="IPR008271">
    <property type="entry name" value="Ser/Thr_kinase_AS"/>
</dbReference>
<keyword evidence="10 13" id="KW-0472">Membrane</keyword>
<feature type="transmembrane region" description="Helical" evidence="13">
    <location>
        <begin position="442"/>
        <end position="463"/>
    </location>
</feature>
<keyword evidence="11" id="KW-0325">Glycoprotein</keyword>
<evidence type="ECO:0000256" key="6">
    <source>
        <dbReference type="ARBA" id="ARBA00022741"/>
    </source>
</evidence>
<dbReference type="GeneID" id="115741107"/>
<evidence type="ECO:0000256" key="10">
    <source>
        <dbReference type="ARBA" id="ARBA00023136"/>
    </source>
</evidence>
<dbReference type="RefSeq" id="XP_030530689.2">
    <property type="nucleotide sequence ID" value="XM_030674829.2"/>
</dbReference>
<dbReference type="Gene3D" id="2.60.120.430">
    <property type="entry name" value="Galactose-binding lectin"/>
    <property type="match status" value="2"/>
</dbReference>
<dbReference type="PANTHER" id="PTHR27003:SF296">
    <property type="entry name" value="PROTEIN KINASE DOMAIN-CONTAINING PROTEIN"/>
    <property type="match status" value="1"/>
</dbReference>
<sequence length="834" mass="91943">MKIPHFFPLSMSTLFFLCLLRFVYFVSAQGSDFPSFSSPIGPYVPPDIYLIDCGSPQQAQLDDGRIFLSERDASPLLRTKQDVLALVDSLSSSETSSYPVSSLPLYRTARIFPDEAIYTFKVSHAGLHWVRLYFHPIPCPTYNLADAVFTVTANELVLLHDFRVTDISKLVFKEYLINVTSSDTVLLKFTSEKSFSFVNAIEFVSAPDSLVSDTATAVLPLGEFTGLTTYDYEVTYRLNIGGPTVSPSNDTLFRTWQPDNTYMTFAEGAQNISVPFGVIKYPNPGATAYIAPPYVYATADQMANSGVNQQNFNLTWKMSVDPSFSYMIRMHFCDIVSKSLNQLYFDVYINGLMGASGLDLSSLTGGLAVPYYKDFVLNASVIRNGSIMIQLGPAATVDPSSPNAILNGIEILKISNSARSLDSDPAAGSSKGRGPRTNKMKIFAAIALATGITAMFLLAKSFLGKKKKRHQTWNHGKSSSWLSPLNNSKAHLLSSRTSYRSSLFSSSKSKSKSGFSSFFASGGFDRSFTFKELQEATQNFDEKAVIGVGGFGKVYLGALEDGKKVAIKRGNPSSQQGINEFQTEIQMLSRVRHRHLVSLIGYCDENTEMILVYEYMANGPLRDHLYGSSLPPLSWKQRLEICIGAARGLHYLHTGAAQGIIHRDVKTTNILLDENFVAKVSDFGLSKAAPNLDQTHVSTAVKGSFGYLDPEYFRRQQLSDKSDVYSFGVVLFEVLCARPAINPALPREQVSLAEWAMQWHRKGMLEKIMDPHIAGKICAQALKKYAEAAEKCLAEYGVERPAMSDVLWNLESALQLEEASTSSGCDPQKGGLQV</sequence>
<dbReference type="GO" id="GO:0005524">
    <property type="term" value="F:ATP binding"/>
    <property type="evidence" value="ECO:0007669"/>
    <property type="project" value="UniProtKB-UniRule"/>
</dbReference>
<dbReference type="Proteomes" id="UP000827889">
    <property type="component" value="Chromosome 6"/>
</dbReference>
<dbReference type="InterPro" id="IPR045272">
    <property type="entry name" value="ANXUR1/2-like"/>
</dbReference>
<dbReference type="InterPro" id="IPR017441">
    <property type="entry name" value="Protein_kinase_ATP_BS"/>
</dbReference>
<keyword evidence="2" id="KW-0723">Serine/threonine-protein kinase</keyword>
<keyword evidence="7" id="KW-0418">Kinase</keyword>
<reference evidence="17" key="1">
    <citation type="submission" date="2025-08" db="UniProtKB">
        <authorList>
            <consortium name="RefSeq"/>
        </authorList>
    </citation>
    <scope>IDENTIFICATION</scope>
    <source>
        <tissue evidence="17">Leaf</tissue>
    </source>
</reference>
<keyword evidence="4 13" id="KW-0812">Transmembrane</keyword>
<evidence type="ECO:0000256" key="3">
    <source>
        <dbReference type="ARBA" id="ARBA00022679"/>
    </source>
</evidence>
<evidence type="ECO:0000256" key="4">
    <source>
        <dbReference type="ARBA" id="ARBA00022692"/>
    </source>
</evidence>
<dbReference type="InterPro" id="IPR000719">
    <property type="entry name" value="Prot_kinase_dom"/>
</dbReference>
<evidence type="ECO:0000256" key="5">
    <source>
        <dbReference type="ARBA" id="ARBA00022729"/>
    </source>
</evidence>
<comment type="subcellular location">
    <subcellularLocation>
        <location evidence="1">Membrane</location>
        <topology evidence="1">Single-pass type I membrane protein</topology>
    </subcellularLocation>
</comment>
<evidence type="ECO:0000256" key="14">
    <source>
        <dbReference type="SAM" id="SignalP"/>
    </source>
</evidence>
<dbReference type="Pfam" id="PF07714">
    <property type="entry name" value="PK_Tyr_Ser-Thr"/>
    <property type="match status" value="1"/>
</dbReference>
<dbReference type="KEGG" id="rarg:115741107"/>
<keyword evidence="5 14" id="KW-0732">Signal</keyword>
<organism evidence="16 17">
    <name type="scientific">Rhodamnia argentea</name>
    <dbReference type="NCBI Taxonomy" id="178133"/>
    <lineage>
        <taxon>Eukaryota</taxon>
        <taxon>Viridiplantae</taxon>
        <taxon>Streptophyta</taxon>
        <taxon>Embryophyta</taxon>
        <taxon>Tracheophyta</taxon>
        <taxon>Spermatophyta</taxon>
        <taxon>Magnoliopsida</taxon>
        <taxon>eudicotyledons</taxon>
        <taxon>Gunneridae</taxon>
        <taxon>Pentapetalae</taxon>
        <taxon>rosids</taxon>
        <taxon>malvids</taxon>
        <taxon>Myrtales</taxon>
        <taxon>Myrtaceae</taxon>
        <taxon>Myrtoideae</taxon>
        <taxon>Myrteae</taxon>
        <taxon>Australasian group</taxon>
        <taxon>Rhodamnia</taxon>
    </lineage>
</organism>
<dbReference type="Pfam" id="PF12819">
    <property type="entry name" value="Malectin_like"/>
    <property type="match status" value="1"/>
</dbReference>
<evidence type="ECO:0000259" key="15">
    <source>
        <dbReference type="PROSITE" id="PS50011"/>
    </source>
</evidence>
<dbReference type="PANTHER" id="PTHR27003">
    <property type="entry name" value="OS07G0166700 PROTEIN"/>
    <property type="match status" value="1"/>
</dbReference>
<dbReference type="SMART" id="SM00220">
    <property type="entry name" value="S_TKc"/>
    <property type="match status" value="1"/>
</dbReference>
<dbReference type="PROSITE" id="PS00108">
    <property type="entry name" value="PROTEIN_KINASE_ST"/>
    <property type="match status" value="1"/>
</dbReference>
<evidence type="ECO:0000256" key="9">
    <source>
        <dbReference type="ARBA" id="ARBA00022989"/>
    </source>
</evidence>
<gene>
    <name evidence="17" type="primary">LOC115741107</name>
</gene>
<keyword evidence="9 13" id="KW-1133">Transmembrane helix</keyword>
<evidence type="ECO:0000256" key="7">
    <source>
        <dbReference type="ARBA" id="ARBA00022777"/>
    </source>
</evidence>
<evidence type="ECO:0000256" key="11">
    <source>
        <dbReference type="ARBA" id="ARBA00023180"/>
    </source>
</evidence>
<dbReference type="CDD" id="cd14066">
    <property type="entry name" value="STKc_IRAK"/>
    <property type="match status" value="1"/>
</dbReference>
<evidence type="ECO:0000256" key="13">
    <source>
        <dbReference type="SAM" id="Phobius"/>
    </source>
</evidence>
<dbReference type="PROSITE" id="PS00107">
    <property type="entry name" value="PROTEIN_KINASE_ATP"/>
    <property type="match status" value="1"/>
</dbReference>
<dbReference type="Gene3D" id="1.10.510.10">
    <property type="entry name" value="Transferase(Phosphotransferase) domain 1"/>
    <property type="match status" value="1"/>
</dbReference>
<dbReference type="InterPro" id="IPR024788">
    <property type="entry name" value="Malectin-like_Carb-bd_dom"/>
</dbReference>
<evidence type="ECO:0000313" key="17">
    <source>
        <dbReference type="RefSeq" id="XP_030530689.2"/>
    </source>
</evidence>
<evidence type="ECO:0000256" key="8">
    <source>
        <dbReference type="ARBA" id="ARBA00022840"/>
    </source>
</evidence>
<evidence type="ECO:0000256" key="1">
    <source>
        <dbReference type="ARBA" id="ARBA00004479"/>
    </source>
</evidence>
<keyword evidence="16" id="KW-1185">Reference proteome</keyword>
<evidence type="ECO:0000313" key="16">
    <source>
        <dbReference type="Proteomes" id="UP000827889"/>
    </source>
</evidence>
<dbReference type="GO" id="GO:0004674">
    <property type="term" value="F:protein serine/threonine kinase activity"/>
    <property type="evidence" value="ECO:0007669"/>
    <property type="project" value="UniProtKB-KW"/>
</dbReference>
<feature type="signal peptide" evidence="14">
    <location>
        <begin position="1"/>
        <end position="28"/>
    </location>
</feature>
<dbReference type="Gene3D" id="3.30.200.20">
    <property type="entry name" value="Phosphorylase Kinase, domain 1"/>
    <property type="match status" value="1"/>
</dbReference>
<dbReference type="InterPro" id="IPR001245">
    <property type="entry name" value="Ser-Thr/Tyr_kinase_cat_dom"/>
</dbReference>
<dbReference type="PROSITE" id="PS50011">
    <property type="entry name" value="PROTEIN_KINASE_DOM"/>
    <property type="match status" value="1"/>
</dbReference>
<feature type="domain" description="Protein kinase" evidence="15">
    <location>
        <begin position="540"/>
        <end position="814"/>
    </location>
</feature>
<dbReference type="InterPro" id="IPR011009">
    <property type="entry name" value="Kinase-like_dom_sf"/>
</dbReference>
<dbReference type="GO" id="GO:0016020">
    <property type="term" value="C:membrane"/>
    <property type="evidence" value="ECO:0007669"/>
    <property type="project" value="UniProtKB-SubCell"/>
</dbReference>
<dbReference type="SUPFAM" id="SSF56112">
    <property type="entry name" value="Protein kinase-like (PK-like)"/>
    <property type="match status" value="1"/>
</dbReference>
<feature type="chain" id="PRO_5045709657" evidence="14">
    <location>
        <begin position="29"/>
        <end position="834"/>
    </location>
</feature>
<keyword evidence="3" id="KW-0808">Transferase</keyword>
<keyword evidence="6 12" id="KW-0547">Nucleotide-binding</keyword>
<evidence type="ECO:0000256" key="12">
    <source>
        <dbReference type="PROSITE-ProRule" id="PRU10141"/>
    </source>
</evidence>
<name>A0A8B8P7S4_9MYRT</name>
<protein>
    <submittedName>
        <fullName evidence="17">Probable receptor-like protein kinase At5g61350</fullName>
    </submittedName>
</protein>
<dbReference type="AlphaFoldDB" id="A0A8B8P7S4"/>
<evidence type="ECO:0000256" key="2">
    <source>
        <dbReference type="ARBA" id="ARBA00022527"/>
    </source>
</evidence>
<accession>A0A8B8P7S4</accession>
<keyword evidence="8 12" id="KW-0067">ATP-binding</keyword>
<proteinExistence type="predicted"/>
<feature type="binding site" evidence="12">
    <location>
        <position position="568"/>
    </location>
    <ligand>
        <name>ATP</name>
        <dbReference type="ChEBI" id="CHEBI:30616"/>
    </ligand>
</feature>